<keyword evidence="4" id="KW-1185">Reference proteome</keyword>
<proteinExistence type="predicted"/>
<protein>
    <submittedName>
        <fullName evidence="3">DUF3071 domain-containing protein</fullName>
    </submittedName>
</protein>
<gene>
    <name evidence="3" type="ORF">FYJ24_08665</name>
</gene>
<dbReference type="Pfam" id="PF11268">
    <property type="entry name" value="DUF3071"/>
    <property type="match status" value="1"/>
</dbReference>
<sequence>MIELAFLGRSGDSQSIVFTDAEGARYSVAITDALRQAVRRGTLGPAPEPTQKTPLRPRDIQSLLRSGLSASEIAQSEGIDIEDVTKYESPVLAEIAWAINRAQLCRIGDAPGTPILEDLVINRLAARGVDSASFSWNARRQPGEDWEVSLTFIQAGVERQATWSLRSDAASVKAIDEEATWLTESAAPIAPVSAFFPSPSDFSSSETESIEALVEQANTQRGRPQPVLDEVDEDDVPLDEAEENSFDEVVPESTEVAENIVLTVVPDQLDTADDDEILPGEGELFEIPSNAQSESVPPKKHNGRRPVPSWDEIVFGSKTD</sequence>
<evidence type="ECO:0000259" key="2">
    <source>
        <dbReference type="Pfam" id="PF11268"/>
    </source>
</evidence>
<dbReference type="InterPro" id="IPR047682">
    <property type="entry name" value="SepH-like"/>
</dbReference>
<organism evidence="3 4">
    <name type="scientific">Scrofimicrobium canadense</name>
    <dbReference type="NCBI Taxonomy" id="2652290"/>
    <lineage>
        <taxon>Bacteria</taxon>
        <taxon>Bacillati</taxon>
        <taxon>Actinomycetota</taxon>
        <taxon>Actinomycetes</taxon>
        <taxon>Actinomycetales</taxon>
        <taxon>Actinomycetaceae</taxon>
        <taxon>Scrofimicrobium</taxon>
    </lineage>
</organism>
<comment type="caution">
    <text evidence="3">The sequence shown here is derived from an EMBL/GenBank/DDBJ whole genome shotgun (WGS) entry which is preliminary data.</text>
</comment>
<feature type="domain" description="DUF3071" evidence="2">
    <location>
        <begin position="1"/>
        <end position="164"/>
    </location>
</feature>
<dbReference type="NCBIfam" id="NF040712">
    <property type="entry name" value="SepH"/>
    <property type="match status" value="1"/>
</dbReference>
<dbReference type="RefSeq" id="WP_154545552.1">
    <property type="nucleotide sequence ID" value="NZ_VULO01000010.1"/>
</dbReference>
<feature type="region of interest" description="Disordered" evidence="1">
    <location>
        <begin position="284"/>
        <end position="320"/>
    </location>
</feature>
<reference evidence="3 4" key="1">
    <citation type="submission" date="2019-08" db="EMBL/GenBank/DDBJ databases">
        <title>In-depth cultivation of the pig gut microbiome towards novel bacterial diversity and tailored functional studies.</title>
        <authorList>
            <person name="Wylensek D."/>
            <person name="Hitch T.C.A."/>
            <person name="Clavel T."/>
        </authorList>
    </citation>
    <scope>NUCLEOTIDE SEQUENCE [LARGE SCALE GENOMIC DNA]</scope>
    <source>
        <strain evidence="3 4">WB03_NA08</strain>
    </source>
</reference>
<accession>A0A6N7W8K5</accession>
<name>A0A6N7W8K5_9ACTO</name>
<dbReference type="InterPro" id="IPR021421">
    <property type="entry name" value="DUF3071"/>
</dbReference>
<evidence type="ECO:0000256" key="1">
    <source>
        <dbReference type="SAM" id="MobiDB-lite"/>
    </source>
</evidence>
<dbReference type="Proteomes" id="UP000470875">
    <property type="component" value="Unassembled WGS sequence"/>
</dbReference>
<dbReference type="EMBL" id="VULO01000010">
    <property type="protein sequence ID" value="MSS84833.1"/>
    <property type="molecule type" value="Genomic_DNA"/>
</dbReference>
<evidence type="ECO:0000313" key="3">
    <source>
        <dbReference type="EMBL" id="MSS84833.1"/>
    </source>
</evidence>
<dbReference type="AlphaFoldDB" id="A0A6N7W8K5"/>
<evidence type="ECO:0000313" key="4">
    <source>
        <dbReference type="Proteomes" id="UP000470875"/>
    </source>
</evidence>